<dbReference type="RefSeq" id="WP_045274604.1">
    <property type="nucleotide sequence ID" value="NZ_BAAAUP010000003.1"/>
</dbReference>
<protein>
    <submittedName>
        <fullName evidence="5">Biofilm regulatory protein A</fullName>
    </submittedName>
</protein>
<comment type="caution">
    <text evidence="5">The sequence shown here is derived from an EMBL/GenBank/DDBJ whole genome shotgun (WGS) entry which is preliminary data.</text>
</comment>
<dbReference type="OrthoDB" id="9782542at2"/>
<dbReference type="InterPro" id="IPR004474">
    <property type="entry name" value="LytR_CpsA_psr"/>
</dbReference>
<reference evidence="5 6" key="1">
    <citation type="submission" date="2015-02" db="EMBL/GenBank/DDBJ databases">
        <title>Draft genome sequences of ten Microbacterium spp. with emphasis on heavy metal contaminated environments.</title>
        <authorList>
            <person name="Corretto E."/>
        </authorList>
    </citation>
    <scope>NUCLEOTIDE SEQUENCE [LARGE SCALE GENOMIC DNA]</scope>
    <source>
        <strain evidence="5 6">DSM 12510</strain>
    </source>
</reference>
<evidence type="ECO:0000313" key="6">
    <source>
        <dbReference type="Proteomes" id="UP000033956"/>
    </source>
</evidence>
<name>A0A0M2HBY9_9MICO</name>
<accession>A0A0M2HBY9</accession>
<gene>
    <name evidence="5" type="primary">brpA</name>
    <name evidence="5" type="ORF">RS81_00601</name>
</gene>
<organism evidence="5 6">
    <name type="scientific">Microbacterium terrae</name>
    <dbReference type="NCBI Taxonomy" id="69369"/>
    <lineage>
        <taxon>Bacteria</taxon>
        <taxon>Bacillati</taxon>
        <taxon>Actinomycetota</taxon>
        <taxon>Actinomycetes</taxon>
        <taxon>Micrococcales</taxon>
        <taxon>Microbacteriaceae</taxon>
        <taxon>Microbacterium</taxon>
    </lineage>
</organism>
<keyword evidence="3" id="KW-0812">Transmembrane</keyword>
<evidence type="ECO:0000256" key="3">
    <source>
        <dbReference type="SAM" id="Phobius"/>
    </source>
</evidence>
<dbReference type="Gene3D" id="3.40.630.190">
    <property type="entry name" value="LCP protein"/>
    <property type="match status" value="1"/>
</dbReference>
<sequence>MARRSAAGAAGRVTVARHAQSDERHPLLRLLALVLVVVGVCAVSATGVAAYSLWDAASTVKDQAVVLNPDEELPPSLGAIEGGVNLLMVGTDTCEGQDVKLFPRCANNDSPGERNDVTMLVHISDEPRRVTVVSFPRDMIVPIPACPDGAGGSYSAMSAQKINESYTYGGLACTALAVESLIGDKIDFAAAIRWTGVINMSDAIGGVDVCIAGDISDPHTNLTLTAGQHTLVGVEALQFLRIRHGIGDGSDLGRISNQQQFMGSLVRKLQSDSVLGDPTRLLTLATTAISQVQQGQLVLSSGLTNPTLMVQIALAVKDVAYEDFVFVQYPTQYVTVGTTEQVWPVTEAADALFAAVQANEPLTLTGEASQGYGVEITGQAEKPVATPSATPSESGSAGDAGSGSGATPSPSASATAEAEDRVELPSDIAGQTADDVTCTVPQG</sequence>
<evidence type="ECO:0000256" key="2">
    <source>
        <dbReference type="SAM" id="MobiDB-lite"/>
    </source>
</evidence>
<dbReference type="Pfam" id="PF03816">
    <property type="entry name" value="LytR_cpsA_psr"/>
    <property type="match status" value="1"/>
</dbReference>
<feature type="transmembrane region" description="Helical" evidence="3">
    <location>
        <begin position="27"/>
        <end position="54"/>
    </location>
</feature>
<dbReference type="Proteomes" id="UP000033956">
    <property type="component" value="Unassembled WGS sequence"/>
</dbReference>
<comment type="similarity">
    <text evidence="1">Belongs to the LytR/CpsA/Psr (LCP) family.</text>
</comment>
<feature type="region of interest" description="Disordered" evidence="2">
    <location>
        <begin position="382"/>
        <end position="443"/>
    </location>
</feature>
<dbReference type="PANTHER" id="PTHR33392">
    <property type="entry name" value="POLYISOPRENYL-TEICHOIC ACID--PEPTIDOGLYCAN TEICHOIC ACID TRANSFERASE TAGU"/>
    <property type="match status" value="1"/>
</dbReference>
<dbReference type="PANTHER" id="PTHR33392:SF6">
    <property type="entry name" value="POLYISOPRENYL-TEICHOIC ACID--PEPTIDOGLYCAN TEICHOIC ACID TRANSFERASE TAGU"/>
    <property type="match status" value="1"/>
</dbReference>
<dbReference type="EMBL" id="JYIZ01000033">
    <property type="protein sequence ID" value="KJL44027.1"/>
    <property type="molecule type" value="Genomic_DNA"/>
</dbReference>
<proteinExistence type="inferred from homology"/>
<keyword evidence="3" id="KW-0472">Membrane</keyword>
<dbReference type="PATRIC" id="fig|92835.4.peg.617"/>
<dbReference type="NCBIfam" id="TIGR00350">
    <property type="entry name" value="lytR_cpsA_psr"/>
    <property type="match status" value="1"/>
</dbReference>
<dbReference type="InterPro" id="IPR050922">
    <property type="entry name" value="LytR/CpsA/Psr_CW_biosynth"/>
</dbReference>
<dbReference type="STRING" id="92835.RS81_00601"/>
<dbReference type="AlphaFoldDB" id="A0A0M2HBY9"/>
<feature type="compositionally biased region" description="Low complexity" evidence="2">
    <location>
        <begin position="405"/>
        <end position="416"/>
    </location>
</feature>
<keyword evidence="6" id="KW-1185">Reference proteome</keyword>
<evidence type="ECO:0000259" key="4">
    <source>
        <dbReference type="Pfam" id="PF03816"/>
    </source>
</evidence>
<evidence type="ECO:0000256" key="1">
    <source>
        <dbReference type="ARBA" id="ARBA00006068"/>
    </source>
</evidence>
<evidence type="ECO:0000313" key="5">
    <source>
        <dbReference type="EMBL" id="KJL44027.1"/>
    </source>
</evidence>
<feature type="domain" description="Cell envelope-related transcriptional attenuator" evidence="4">
    <location>
        <begin position="114"/>
        <end position="270"/>
    </location>
</feature>
<keyword evidence="3" id="KW-1133">Transmembrane helix</keyword>